<feature type="domain" description="Xylose isomerase-like TIM barrel" evidence="1">
    <location>
        <begin position="21"/>
        <end position="275"/>
    </location>
</feature>
<accession>A0A918TQ35</accession>
<dbReference type="PANTHER" id="PTHR12110:SF53">
    <property type="entry name" value="BLR5974 PROTEIN"/>
    <property type="match status" value="1"/>
</dbReference>
<proteinExistence type="predicted"/>
<gene>
    <name evidence="2" type="ORF">GCM10007100_26520</name>
</gene>
<dbReference type="PANTHER" id="PTHR12110">
    <property type="entry name" value="HYDROXYPYRUVATE ISOMERASE"/>
    <property type="match status" value="1"/>
</dbReference>
<evidence type="ECO:0000313" key="2">
    <source>
        <dbReference type="EMBL" id="GHC58280.1"/>
    </source>
</evidence>
<sequence length="323" mass="37488">MLAFSTCWNNSRHSDGEEMVDEILELGFDHLELSHGMTIAKLPGLQRAYQAGKFTCVGVHNYFPSPTEVMIDAPDAYEFTSYRPNERERAMTMTLKTLDIAAEFEASYVVLHMGSIPQMPHKKWTGKLTTMVKDGEQDNADYVKHKLKCVKKREKHGPLYFERACNTLETLAERAAELNLKLAIESRSKYEDMPTEREMIALQERFKDHPNVVYWHDFGHVQLKHNLGLLDHADWLRKMQPYLFGAHVHDVEWPARDHRVPFTGELKYDELFPFFPKDAPLTWELSPTRKAEQISSALEIWKKLYPETLVKNMRAPNTPNPQV</sequence>
<comment type="caution">
    <text evidence="2">The sequence shown here is derived from an EMBL/GenBank/DDBJ whole genome shotgun (WGS) entry which is preliminary data.</text>
</comment>
<reference evidence="2" key="1">
    <citation type="journal article" date="2014" name="Int. J. Syst. Evol. Microbiol.">
        <title>Complete genome sequence of Corynebacterium casei LMG S-19264T (=DSM 44701T), isolated from a smear-ripened cheese.</title>
        <authorList>
            <consortium name="US DOE Joint Genome Institute (JGI-PGF)"/>
            <person name="Walter F."/>
            <person name="Albersmeier A."/>
            <person name="Kalinowski J."/>
            <person name="Ruckert C."/>
        </authorList>
    </citation>
    <scope>NUCLEOTIDE SEQUENCE</scope>
    <source>
        <strain evidence="2">KCTC 12988</strain>
    </source>
</reference>
<dbReference type="InterPro" id="IPR050312">
    <property type="entry name" value="IolE/XylAMocC-like"/>
</dbReference>
<keyword evidence="3" id="KW-1185">Reference proteome</keyword>
<protein>
    <recommendedName>
        <fullName evidence="1">Xylose isomerase-like TIM barrel domain-containing protein</fullName>
    </recommendedName>
</protein>
<dbReference type="Pfam" id="PF01261">
    <property type="entry name" value="AP_endonuc_2"/>
    <property type="match status" value="1"/>
</dbReference>
<evidence type="ECO:0000313" key="3">
    <source>
        <dbReference type="Proteomes" id="UP000644507"/>
    </source>
</evidence>
<dbReference type="AlphaFoldDB" id="A0A918TQ35"/>
<dbReference type="InterPro" id="IPR036237">
    <property type="entry name" value="Xyl_isomerase-like_sf"/>
</dbReference>
<name>A0A918TQ35_9BACT</name>
<organism evidence="2 3">
    <name type="scientific">Roseibacillus persicicus</name>
    <dbReference type="NCBI Taxonomy" id="454148"/>
    <lineage>
        <taxon>Bacteria</taxon>
        <taxon>Pseudomonadati</taxon>
        <taxon>Verrucomicrobiota</taxon>
        <taxon>Verrucomicrobiia</taxon>
        <taxon>Verrucomicrobiales</taxon>
        <taxon>Verrucomicrobiaceae</taxon>
        <taxon>Roseibacillus</taxon>
    </lineage>
</organism>
<dbReference type="InterPro" id="IPR013022">
    <property type="entry name" value="Xyl_isomerase-like_TIM-brl"/>
</dbReference>
<dbReference type="SUPFAM" id="SSF51658">
    <property type="entry name" value="Xylose isomerase-like"/>
    <property type="match status" value="1"/>
</dbReference>
<dbReference type="EMBL" id="BMXI01000011">
    <property type="protein sequence ID" value="GHC58280.1"/>
    <property type="molecule type" value="Genomic_DNA"/>
</dbReference>
<dbReference type="Gene3D" id="3.20.20.150">
    <property type="entry name" value="Divalent-metal-dependent TIM barrel enzymes"/>
    <property type="match status" value="1"/>
</dbReference>
<dbReference type="RefSeq" id="WP_189570677.1">
    <property type="nucleotide sequence ID" value="NZ_BMXI01000011.1"/>
</dbReference>
<reference evidence="2" key="2">
    <citation type="submission" date="2020-09" db="EMBL/GenBank/DDBJ databases">
        <authorList>
            <person name="Sun Q."/>
            <person name="Kim S."/>
        </authorList>
    </citation>
    <scope>NUCLEOTIDE SEQUENCE</scope>
    <source>
        <strain evidence="2">KCTC 12988</strain>
    </source>
</reference>
<dbReference type="Proteomes" id="UP000644507">
    <property type="component" value="Unassembled WGS sequence"/>
</dbReference>
<evidence type="ECO:0000259" key="1">
    <source>
        <dbReference type="Pfam" id="PF01261"/>
    </source>
</evidence>